<dbReference type="EMBL" id="MGKW01000017">
    <property type="protein sequence ID" value="OGN34207.1"/>
    <property type="molecule type" value="Genomic_DNA"/>
</dbReference>
<dbReference type="AlphaFoldDB" id="A0A1F8H9E8"/>
<evidence type="ECO:0000313" key="1">
    <source>
        <dbReference type="EMBL" id="OGN34207.1"/>
    </source>
</evidence>
<sequence>MRKDKVKAYELRRRGKSYKEIRKVLGIPLGTIAGWLKGEEWSRKIRDKLGAKASLAFPEKMEAIRKANKARWAKKYREYQQAAQLEFPKLHNDPLFISGLMLFWGEGNKSPKDSTVTLANSDPLMIRIFYRFLTETMSIKPEKIKLHLLLYPDLVDNMQKSFWSRATGIPLSQFIKSTYIKGRHPTRRLSYGVCSIYVCNRESKDKILAWLNMYQKLLV</sequence>
<evidence type="ECO:0000313" key="2">
    <source>
        <dbReference type="Proteomes" id="UP000178155"/>
    </source>
</evidence>
<reference evidence="1 2" key="1">
    <citation type="journal article" date="2016" name="Nat. Commun.">
        <title>Thousands of microbial genomes shed light on interconnected biogeochemical processes in an aquifer system.</title>
        <authorList>
            <person name="Anantharaman K."/>
            <person name="Brown C.T."/>
            <person name="Hug L.A."/>
            <person name="Sharon I."/>
            <person name="Castelle C.J."/>
            <person name="Probst A.J."/>
            <person name="Thomas B.C."/>
            <person name="Singh A."/>
            <person name="Wilkins M.J."/>
            <person name="Karaoz U."/>
            <person name="Brodie E.L."/>
            <person name="Williams K.H."/>
            <person name="Hubbard S.S."/>
            <person name="Banfield J.F."/>
        </authorList>
    </citation>
    <scope>NUCLEOTIDE SEQUENCE [LARGE SCALE GENOMIC DNA]</scope>
</reference>
<accession>A0A1F8H9E8</accession>
<gene>
    <name evidence="1" type="ORF">A3I39_00645</name>
</gene>
<organism evidence="1 2">
    <name type="scientific">Candidatus Yanofskybacteria bacterium RIFCSPLOWO2_02_FULL_47_9b</name>
    <dbReference type="NCBI Taxonomy" id="1802708"/>
    <lineage>
        <taxon>Bacteria</taxon>
        <taxon>Candidatus Yanofskyibacteriota</taxon>
    </lineage>
</organism>
<proteinExistence type="predicted"/>
<comment type="caution">
    <text evidence="1">The sequence shown here is derived from an EMBL/GenBank/DDBJ whole genome shotgun (WGS) entry which is preliminary data.</text>
</comment>
<dbReference type="Proteomes" id="UP000178155">
    <property type="component" value="Unassembled WGS sequence"/>
</dbReference>
<name>A0A1F8H9E8_9BACT</name>
<protein>
    <submittedName>
        <fullName evidence="1">Uncharacterized protein</fullName>
    </submittedName>
</protein>